<dbReference type="InterPro" id="IPR001810">
    <property type="entry name" value="F-box_dom"/>
</dbReference>
<gene>
    <name evidence="5" type="ORF">OSTQU699_LOCUS6940</name>
</gene>
<comment type="pathway">
    <text evidence="1">Protein modification; protein ubiquitination.</text>
</comment>
<name>A0A8S1J769_9CHLO</name>
<dbReference type="SUPFAM" id="SSF81383">
    <property type="entry name" value="F-box domain"/>
    <property type="match status" value="1"/>
</dbReference>
<dbReference type="OrthoDB" id="722566at2759"/>
<dbReference type="PANTHER" id="PTHR10706:SF130">
    <property type="entry name" value="F-BOX ONLY PROTEIN 31"/>
    <property type="match status" value="1"/>
</dbReference>
<accession>A0A8S1J769</accession>
<protein>
    <recommendedName>
        <fullName evidence="4">F-box domain-containing protein</fullName>
    </recommendedName>
</protein>
<feature type="region of interest" description="Disordered" evidence="3">
    <location>
        <begin position="221"/>
        <end position="242"/>
    </location>
</feature>
<keyword evidence="6" id="KW-1185">Reference proteome</keyword>
<feature type="compositionally biased region" description="Basic residues" evidence="3">
    <location>
        <begin position="224"/>
        <end position="234"/>
    </location>
</feature>
<reference evidence="5" key="1">
    <citation type="submission" date="2020-12" db="EMBL/GenBank/DDBJ databases">
        <authorList>
            <person name="Iha C."/>
        </authorList>
    </citation>
    <scope>NUCLEOTIDE SEQUENCE</scope>
</reference>
<comment type="caution">
    <text evidence="5">The sequence shown here is derived from an EMBL/GenBank/DDBJ whole genome shotgun (WGS) entry which is preliminary data.</text>
</comment>
<feature type="compositionally biased region" description="Low complexity" evidence="3">
    <location>
        <begin position="185"/>
        <end position="203"/>
    </location>
</feature>
<dbReference type="Pfam" id="PF12014">
    <property type="entry name" value="Cyclin_D1_bind"/>
    <property type="match status" value="1"/>
</dbReference>
<evidence type="ECO:0000313" key="6">
    <source>
        <dbReference type="Proteomes" id="UP000708148"/>
    </source>
</evidence>
<dbReference type="Proteomes" id="UP000708148">
    <property type="component" value="Unassembled WGS sequence"/>
</dbReference>
<dbReference type="Gene3D" id="1.20.1280.50">
    <property type="match status" value="1"/>
</dbReference>
<evidence type="ECO:0000313" key="5">
    <source>
        <dbReference type="EMBL" id="CAD7701582.1"/>
    </source>
</evidence>
<dbReference type="PROSITE" id="PS50181">
    <property type="entry name" value="FBOX"/>
    <property type="match status" value="1"/>
</dbReference>
<feature type="domain" description="F-box" evidence="4">
    <location>
        <begin position="13"/>
        <end position="60"/>
    </location>
</feature>
<feature type="region of interest" description="Disordered" evidence="3">
    <location>
        <begin position="185"/>
        <end position="209"/>
    </location>
</feature>
<dbReference type="PANTHER" id="PTHR10706">
    <property type="entry name" value="F-BOX FAMILY PROTEIN"/>
    <property type="match status" value="1"/>
</dbReference>
<dbReference type="EMBL" id="CAJHUC010001574">
    <property type="protein sequence ID" value="CAD7701582.1"/>
    <property type="molecule type" value="Genomic_DNA"/>
</dbReference>
<dbReference type="InterPro" id="IPR036047">
    <property type="entry name" value="F-box-like_dom_sf"/>
</dbReference>
<dbReference type="InterPro" id="IPR045048">
    <property type="entry name" value="FBXO31/39"/>
</dbReference>
<dbReference type="AlphaFoldDB" id="A0A8S1J769"/>
<keyword evidence="2" id="KW-0833">Ubl conjugation pathway</keyword>
<proteinExistence type="predicted"/>
<organism evidence="5 6">
    <name type="scientific">Ostreobium quekettii</name>
    <dbReference type="NCBI Taxonomy" id="121088"/>
    <lineage>
        <taxon>Eukaryota</taxon>
        <taxon>Viridiplantae</taxon>
        <taxon>Chlorophyta</taxon>
        <taxon>core chlorophytes</taxon>
        <taxon>Ulvophyceae</taxon>
        <taxon>TCBD clade</taxon>
        <taxon>Bryopsidales</taxon>
        <taxon>Ostreobineae</taxon>
        <taxon>Ostreobiaceae</taxon>
        <taxon>Ostreobium</taxon>
    </lineage>
</organism>
<evidence type="ECO:0000259" key="4">
    <source>
        <dbReference type="PROSITE" id="PS50181"/>
    </source>
</evidence>
<dbReference type="Pfam" id="PF12937">
    <property type="entry name" value="F-box-like"/>
    <property type="match status" value="1"/>
</dbReference>
<sequence>MTESGGGGCAEPCAGFLALPVDVIAAVLRNLHGRDICRCACVCSAFRAAATDEERVWRPMCEGRWGDKTRPEEWLVEGGEGWRSAASPDVEVPHNYRLVYRLLNQYDQLLGVWQGHDMEHHPRGALFVTQWRSDSIDCVRLVADETNVKRRDYLKLGPWGQVTGQVLDGDHLVLKEYTHMSGSPSMGPAAAAASVAAGTDSGGHSPPRRFQNELLKFMQSSVRSSRRSGSRRPQRTAQGSDFGCVPKFHHMVRLLVPSPTRHTSLAGIWKGSYGPHGVEVIKIEYDFSGSSAQIVATKLIGDPNVPAGEKTWRVHAKPMGGPPWPLMDAPGLGVAFLLSVGPDPIEVHELRELTVVNCHGGHGRVAQAGFRNPEWIEGQLWEYSNGNIGFIWEGGHNFLINFVRAEDDILLES</sequence>
<dbReference type="SMART" id="SM00256">
    <property type="entry name" value="FBOX"/>
    <property type="match status" value="1"/>
</dbReference>
<evidence type="ECO:0000256" key="3">
    <source>
        <dbReference type="SAM" id="MobiDB-lite"/>
    </source>
</evidence>
<evidence type="ECO:0000256" key="2">
    <source>
        <dbReference type="ARBA" id="ARBA00022786"/>
    </source>
</evidence>
<evidence type="ECO:0000256" key="1">
    <source>
        <dbReference type="ARBA" id="ARBA00004906"/>
    </source>
</evidence>